<dbReference type="PANTHER" id="PTHR21310">
    <property type="entry name" value="AMINOGLYCOSIDE PHOSPHOTRANSFERASE-RELATED-RELATED"/>
    <property type="match status" value="1"/>
</dbReference>
<protein>
    <submittedName>
        <fullName evidence="2">Aminoglycoside phosphotransferase family protein</fullName>
    </submittedName>
</protein>
<proteinExistence type="predicted"/>
<dbReference type="InterPro" id="IPR011009">
    <property type="entry name" value="Kinase-like_dom_sf"/>
</dbReference>
<dbReference type="RefSeq" id="WP_191195033.1">
    <property type="nucleotide sequence ID" value="NZ_JACXYZ010000001.1"/>
</dbReference>
<accession>A0ABR8NB82</accession>
<sequence>MPDPDVDIAAALAWAGSALGSPVTSYDALAGGLTSTMLALRHDDGAESVLRLMTVEPWRTHGAELATREREAQLAMAGTPVPAPTSIALDADGNVAGAAAHLMSRLPGAPLEEDETLGEHRLQAMADLLVTIHDQRPAEPFRPFQSWAWEEKWVVPAWSQHPGSWRRAFEVLARPAPAYEPTFLHRDFGHRNLLWSGDAITGVVDWVETSTGPAWLDAAHAASNLALAHGTGPAQDFLRRYAAASGTDADVHWLVMDAVGYLPPPGKRPLFGRADLLGRLDDWLDLVVRDPLLS</sequence>
<evidence type="ECO:0000313" key="3">
    <source>
        <dbReference type="Proteomes" id="UP000618818"/>
    </source>
</evidence>
<dbReference type="Gene3D" id="3.90.1200.10">
    <property type="match status" value="1"/>
</dbReference>
<dbReference type="Proteomes" id="UP000618818">
    <property type="component" value="Unassembled WGS sequence"/>
</dbReference>
<dbReference type="EMBL" id="JACXYZ010000001">
    <property type="protein sequence ID" value="MBD3925376.1"/>
    <property type="molecule type" value="Genomic_DNA"/>
</dbReference>
<organism evidence="2 3">
    <name type="scientific">Nocardioides cavernae</name>
    <dbReference type="NCBI Taxonomy" id="1921566"/>
    <lineage>
        <taxon>Bacteria</taxon>
        <taxon>Bacillati</taxon>
        <taxon>Actinomycetota</taxon>
        <taxon>Actinomycetes</taxon>
        <taxon>Propionibacteriales</taxon>
        <taxon>Nocardioidaceae</taxon>
        <taxon>Nocardioides</taxon>
    </lineage>
</organism>
<dbReference type="InterPro" id="IPR051678">
    <property type="entry name" value="AGP_Transferase"/>
</dbReference>
<keyword evidence="3" id="KW-1185">Reference proteome</keyword>
<evidence type="ECO:0000259" key="1">
    <source>
        <dbReference type="Pfam" id="PF01636"/>
    </source>
</evidence>
<comment type="caution">
    <text evidence="2">The sequence shown here is derived from an EMBL/GenBank/DDBJ whole genome shotgun (WGS) entry which is preliminary data.</text>
</comment>
<name>A0ABR8NB82_9ACTN</name>
<dbReference type="Pfam" id="PF01636">
    <property type="entry name" value="APH"/>
    <property type="match status" value="1"/>
</dbReference>
<reference evidence="2 3" key="1">
    <citation type="submission" date="2020-09" db="EMBL/GenBank/DDBJ databases">
        <title>novel species in genus Nocardioides.</title>
        <authorList>
            <person name="Zhang G."/>
        </authorList>
    </citation>
    <scope>NUCLEOTIDE SEQUENCE [LARGE SCALE GENOMIC DNA]</scope>
    <source>
        <strain evidence="2 3">KCTC 39551</strain>
    </source>
</reference>
<gene>
    <name evidence="2" type="ORF">IEZ26_12130</name>
</gene>
<feature type="domain" description="Aminoglycoside phosphotransferase" evidence="1">
    <location>
        <begin position="29"/>
        <end position="245"/>
    </location>
</feature>
<evidence type="ECO:0000313" key="2">
    <source>
        <dbReference type="EMBL" id="MBD3925376.1"/>
    </source>
</evidence>
<dbReference type="InterPro" id="IPR002575">
    <property type="entry name" value="Aminoglycoside_PTrfase"/>
</dbReference>
<dbReference type="SUPFAM" id="SSF56112">
    <property type="entry name" value="Protein kinase-like (PK-like)"/>
    <property type="match status" value="1"/>
</dbReference>